<dbReference type="Pfam" id="PF00005">
    <property type="entry name" value="ABC_tran"/>
    <property type="match status" value="2"/>
</dbReference>
<protein>
    <recommendedName>
        <fullName evidence="9">ABC transporter domain-containing protein</fullName>
    </recommendedName>
</protein>
<keyword evidence="7" id="KW-1278">Translocase</keyword>
<dbReference type="PROSITE" id="PS50893">
    <property type="entry name" value="ABC_TRANSPORTER_2"/>
    <property type="match status" value="2"/>
</dbReference>
<evidence type="ECO:0000256" key="1">
    <source>
        <dbReference type="ARBA" id="ARBA00022448"/>
    </source>
</evidence>
<evidence type="ECO:0000256" key="6">
    <source>
        <dbReference type="ARBA" id="ARBA00022840"/>
    </source>
</evidence>
<dbReference type="SMART" id="SM00382">
    <property type="entry name" value="AAA"/>
    <property type="match status" value="2"/>
</dbReference>
<dbReference type="PANTHER" id="PTHR43790">
    <property type="entry name" value="CARBOHYDRATE TRANSPORT ATP-BINDING PROTEIN MG119-RELATED"/>
    <property type="match status" value="1"/>
</dbReference>
<organism evidence="10 11">
    <name type="scientific">Skermanella stibiiresistens SB22</name>
    <dbReference type="NCBI Taxonomy" id="1385369"/>
    <lineage>
        <taxon>Bacteria</taxon>
        <taxon>Pseudomonadati</taxon>
        <taxon>Pseudomonadota</taxon>
        <taxon>Alphaproteobacteria</taxon>
        <taxon>Rhodospirillales</taxon>
        <taxon>Azospirillaceae</taxon>
        <taxon>Skermanella</taxon>
    </lineage>
</organism>
<dbReference type="CDD" id="cd03215">
    <property type="entry name" value="ABC_Carb_Monos_II"/>
    <property type="match status" value="1"/>
</dbReference>
<dbReference type="InterPro" id="IPR050107">
    <property type="entry name" value="ABC_carbohydrate_import_ATPase"/>
</dbReference>
<keyword evidence="1" id="KW-0813">Transport</keyword>
<accession>W9H7I0</accession>
<keyword evidence="3" id="KW-0762">Sugar transport</keyword>
<dbReference type="Proteomes" id="UP000019486">
    <property type="component" value="Unassembled WGS sequence"/>
</dbReference>
<dbReference type="Gene3D" id="3.40.50.300">
    <property type="entry name" value="P-loop containing nucleotide triphosphate hydrolases"/>
    <property type="match status" value="2"/>
</dbReference>
<dbReference type="PANTHER" id="PTHR43790:SF3">
    <property type="entry name" value="D-ALLOSE IMPORT ATP-BINDING PROTEIN ALSA-RELATED"/>
    <property type="match status" value="1"/>
</dbReference>
<dbReference type="AlphaFoldDB" id="W9H7I0"/>
<evidence type="ECO:0000256" key="7">
    <source>
        <dbReference type="ARBA" id="ARBA00022967"/>
    </source>
</evidence>
<proteinExistence type="predicted"/>
<evidence type="ECO:0000313" key="11">
    <source>
        <dbReference type="Proteomes" id="UP000019486"/>
    </source>
</evidence>
<keyword evidence="5" id="KW-0547">Nucleotide-binding</keyword>
<evidence type="ECO:0000256" key="2">
    <source>
        <dbReference type="ARBA" id="ARBA00022475"/>
    </source>
</evidence>
<dbReference type="PATRIC" id="fig|1385369.3.peg.2015"/>
<gene>
    <name evidence="10" type="ORF">N825_32865</name>
</gene>
<dbReference type="InterPro" id="IPR003439">
    <property type="entry name" value="ABC_transporter-like_ATP-bd"/>
</dbReference>
<comment type="caution">
    <text evidence="10">The sequence shown here is derived from an EMBL/GenBank/DDBJ whole genome shotgun (WGS) entry which is preliminary data.</text>
</comment>
<dbReference type="RefSeq" id="WP_037450519.1">
    <property type="nucleotide sequence ID" value="NZ_AVFL01000006.1"/>
</dbReference>
<dbReference type="STRING" id="1385369.N825_32865"/>
<keyword evidence="4" id="KW-0677">Repeat</keyword>
<dbReference type="InterPro" id="IPR017871">
    <property type="entry name" value="ABC_transporter-like_CS"/>
</dbReference>
<dbReference type="GO" id="GO:0016887">
    <property type="term" value="F:ATP hydrolysis activity"/>
    <property type="evidence" value="ECO:0007669"/>
    <property type="project" value="InterPro"/>
</dbReference>
<sequence>MSFAVRGLRKSYGGVEVLKGIDLAVADGEIHALLGANGAGKSTLIKCLSGGTSPDSGEMIVGGRSHATLTPREAKRAGIAVIHQELSLALSLSASDNIFLGNELVIGPFVRRRAQRAEAARWLDGLGIDIDPDADLSTLGNAELQSLEIVKALRSDPKVLILDEPTAALSEQEAENLGRHLLALKRSNLPVLYVTHRLAEVFALADRVSVLRGGEVVLTGAVSDLDHDQIVRAVVGRPVERGRAVRRHDAEAKAVIEVEGLVAPRVGPVDFSVHAGEIVGVFGLVGSGRTELLEALFGAIPTAAGAIRLDGSPYAPRDPAAAVMAGVALVPSDRLRKSIIGGLSAGENMLLPWLWDLSRWGWRRRSREVGVFNRTGTRLNLQPRRSDLEARRYSGGNQQKLVIGRWLNEVRSCRLLMLDEPTQGVDVGARRDIYEALRSVAANTGTAVIVTSSEPEELMQLADRVIVLSGGRIAGTLRGAEIDETRLTALAHRIEHEKETAA</sequence>
<feature type="domain" description="ABC transporter" evidence="9">
    <location>
        <begin position="3"/>
        <end position="238"/>
    </location>
</feature>
<evidence type="ECO:0000256" key="8">
    <source>
        <dbReference type="ARBA" id="ARBA00023136"/>
    </source>
</evidence>
<evidence type="ECO:0000256" key="3">
    <source>
        <dbReference type="ARBA" id="ARBA00022597"/>
    </source>
</evidence>
<evidence type="ECO:0000256" key="4">
    <source>
        <dbReference type="ARBA" id="ARBA00022737"/>
    </source>
</evidence>
<evidence type="ECO:0000256" key="5">
    <source>
        <dbReference type="ARBA" id="ARBA00022741"/>
    </source>
</evidence>
<dbReference type="CDD" id="cd03216">
    <property type="entry name" value="ABC_Carb_Monos_I"/>
    <property type="match status" value="1"/>
</dbReference>
<evidence type="ECO:0000259" key="9">
    <source>
        <dbReference type="PROSITE" id="PS50893"/>
    </source>
</evidence>
<dbReference type="SUPFAM" id="SSF52540">
    <property type="entry name" value="P-loop containing nucleoside triphosphate hydrolases"/>
    <property type="match status" value="2"/>
</dbReference>
<dbReference type="InterPro" id="IPR027417">
    <property type="entry name" value="P-loop_NTPase"/>
</dbReference>
<name>W9H7I0_9PROT</name>
<dbReference type="InterPro" id="IPR003593">
    <property type="entry name" value="AAA+_ATPase"/>
</dbReference>
<dbReference type="OrthoDB" id="7283113at2"/>
<keyword evidence="6" id="KW-0067">ATP-binding</keyword>
<dbReference type="PROSITE" id="PS00211">
    <property type="entry name" value="ABC_TRANSPORTER_1"/>
    <property type="match status" value="1"/>
</dbReference>
<dbReference type="EMBL" id="AVFL01000006">
    <property type="protein sequence ID" value="EWY40721.1"/>
    <property type="molecule type" value="Genomic_DNA"/>
</dbReference>
<feature type="domain" description="ABC transporter" evidence="9">
    <location>
        <begin position="245"/>
        <end position="495"/>
    </location>
</feature>
<keyword evidence="2" id="KW-1003">Cell membrane</keyword>
<evidence type="ECO:0000313" key="10">
    <source>
        <dbReference type="EMBL" id="EWY40721.1"/>
    </source>
</evidence>
<dbReference type="GO" id="GO:0005524">
    <property type="term" value="F:ATP binding"/>
    <property type="evidence" value="ECO:0007669"/>
    <property type="project" value="UniProtKB-KW"/>
</dbReference>
<keyword evidence="8" id="KW-0472">Membrane</keyword>
<reference evidence="10 11" key="1">
    <citation type="submission" date="2013-08" db="EMBL/GenBank/DDBJ databases">
        <title>The genome sequence of Skermanella stibiiresistens.</title>
        <authorList>
            <person name="Zhu W."/>
            <person name="Wang G."/>
        </authorList>
    </citation>
    <scope>NUCLEOTIDE SEQUENCE [LARGE SCALE GENOMIC DNA]</scope>
    <source>
        <strain evidence="10 11">SB22</strain>
    </source>
</reference>
<keyword evidence="11" id="KW-1185">Reference proteome</keyword>